<accession>A0A426SLH2</accession>
<evidence type="ECO:0000256" key="4">
    <source>
        <dbReference type="ARBA" id="ARBA00023136"/>
    </source>
</evidence>
<dbReference type="AlphaFoldDB" id="A0A426SLH2"/>
<dbReference type="Gene3D" id="3.40.190.100">
    <property type="entry name" value="Glycine betaine-binding periplasmic protein, domain 2"/>
    <property type="match status" value="1"/>
</dbReference>
<evidence type="ECO:0000259" key="6">
    <source>
        <dbReference type="Pfam" id="PF04069"/>
    </source>
</evidence>
<dbReference type="GO" id="GO:0015871">
    <property type="term" value="P:choline transport"/>
    <property type="evidence" value="ECO:0007669"/>
    <property type="project" value="TreeGrafter"/>
</dbReference>
<evidence type="ECO:0000256" key="5">
    <source>
        <dbReference type="SAM" id="MobiDB-lite"/>
    </source>
</evidence>
<reference evidence="7 8" key="1">
    <citation type="submission" date="2018-07" db="EMBL/GenBank/DDBJ databases">
        <title>Brachybacteriurn paraconglorneratum KCTC 9916.</title>
        <authorList>
            <person name="Li Y."/>
        </authorList>
    </citation>
    <scope>NUCLEOTIDE SEQUENCE [LARGE SCALE GENOMIC DNA]</scope>
    <source>
        <strain evidence="7 8">KCTC 9916</strain>
    </source>
</reference>
<name>A0A426SLH2_9MICO</name>
<feature type="region of interest" description="Disordered" evidence="5">
    <location>
        <begin position="1"/>
        <end position="21"/>
    </location>
</feature>
<comment type="subcellular location">
    <subcellularLocation>
        <location evidence="1">Cell membrane</location>
    </subcellularLocation>
</comment>
<keyword evidence="4" id="KW-0472">Membrane</keyword>
<dbReference type="Proteomes" id="UP000274327">
    <property type="component" value="Unassembled WGS sequence"/>
</dbReference>
<dbReference type="Gene3D" id="3.10.105.10">
    <property type="entry name" value="Dipeptide-binding Protein, Domain 3"/>
    <property type="match status" value="2"/>
</dbReference>
<keyword evidence="8" id="KW-1185">Reference proteome</keyword>
<keyword evidence="2" id="KW-0813">Transport</keyword>
<dbReference type="Pfam" id="PF04069">
    <property type="entry name" value="OpuAC"/>
    <property type="match status" value="1"/>
</dbReference>
<dbReference type="GO" id="GO:0015226">
    <property type="term" value="F:carnitine transmembrane transporter activity"/>
    <property type="evidence" value="ECO:0007669"/>
    <property type="project" value="TreeGrafter"/>
</dbReference>
<dbReference type="GO" id="GO:0031460">
    <property type="term" value="P:glycine betaine transport"/>
    <property type="evidence" value="ECO:0007669"/>
    <property type="project" value="TreeGrafter"/>
</dbReference>
<evidence type="ECO:0000313" key="7">
    <source>
        <dbReference type="EMBL" id="RRR18961.1"/>
    </source>
</evidence>
<evidence type="ECO:0000256" key="2">
    <source>
        <dbReference type="ARBA" id="ARBA00022448"/>
    </source>
</evidence>
<dbReference type="RefSeq" id="WP_010550408.1">
    <property type="nucleotide sequence ID" value="NZ_ML133854.1"/>
</dbReference>
<dbReference type="PANTHER" id="PTHR47737:SF1">
    <property type="entry name" value="GLYCINE BETAINE_PROLINE BETAINE TRANSPORT SYSTEM PERMEASE PROTEIN PROW"/>
    <property type="match status" value="1"/>
</dbReference>
<organism evidence="7 8">
    <name type="scientific">Brachybacterium paraconglomeratum</name>
    <dbReference type="NCBI Taxonomy" id="173362"/>
    <lineage>
        <taxon>Bacteria</taxon>
        <taxon>Bacillati</taxon>
        <taxon>Actinomycetota</taxon>
        <taxon>Actinomycetes</taxon>
        <taxon>Micrococcales</taxon>
        <taxon>Dermabacteraceae</taxon>
        <taxon>Brachybacterium</taxon>
    </lineage>
</organism>
<dbReference type="GeneID" id="78120863"/>
<keyword evidence="3" id="KW-1003">Cell membrane</keyword>
<evidence type="ECO:0000256" key="3">
    <source>
        <dbReference type="ARBA" id="ARBA00022475"/>
    </source>
</evidence>
<dbReference type="GO" id="GO:0043190">
    <property type="term" value="C:ATP-binding cassette (ABC) transporter complex"/>
    <property type="evidence" value="ECO:0007669"/>
    <property type="project" value="InterPro"/>
</dbReference>
<sequence>MSTRRLPLSPRGARRPAASPLTRRSALIGGAGLMGLGLAACGGGGESGGGSDGGGSGGDTITLGYIPSWTDGLSLAYLLDNRLTAMGYTVEHEQITEAGVLYAGLAQGDVDMFPSAWPEVTHASYMEEYGDDIEDLVAYYEGAVLNLSVPQYVDITSIDELAGQADRFGGRIVGIEPGAGLTKATQESVIPGYGLDDYELVTSSTTAMITELENAIDAEEDIVVTLWTPFWAMPAYDMKALEDPEGAFGEPEALHHLGRTGFKEDFPDAAEWIAGAKLSDEQFGSLEDKVVNEFGEGKEAEAVEAWLEENPDVLPPVEGE</sequence>
<dbReference type="CDD" id="cd13639">
    <property type="entry name" value="PBP2_OpuAC_like"/>
    <property type="match status" value="1"/>
</dbReference>
<protein>
    <submittedName>
        <fullName evidence="7">Glycine/betaine ABC transporter substrate-binding protein</fullName>
    </submittedName>
</protein>
<dbReference type="EMBL" id="QOCI01000005">
    <property type="protein sequence ID" value="RRR18961.1"/>
    <property type="molecule type" value="Genomic_DNA"/>
</dbReference>
<dbReference type="PANTHER" id="PTHR47737">
    <property type="entry name" value="GLYCINE BETAINE/PROLINE BETAINE TRANSPORT SYSTEM PERMEASE PROTEIN PROW"/>
    <property type="match status" value="1"/>
</dbReference>
<comment type="caution">
    <text evidence="7">The sequence shown here is derived from an EMBL/GenBank/DDBJ whole genome shotgun (WGS) entry which is preliminary data.</text>
</comment>
<dbReference type="SUPFAM" id="SSF53850">
    <property type="entry name" value="Periplasmic binding protein-like II"/>
    <property type="match status" value="1"/>
</dbReference>
<evidence type="ECO:0000256" key="1">
    <source>
        <dbReference type="ARBA" id="ARBA00004236"/>
    </source>
</evidence>
<dbReference type="InterPro" id="IPR007210">
    <property type="entry name" value="ABC_Gly_betaine_transp_sub-bd"/>
</dbReference>
<dbReference type="GO" id="GO:0005275">
    <property type="term" value="F:amine transmembrane transporter activity"/>
    <property type="evidence" value="ECO:0007669"/>
    <property type="project" value="TreeGrafter"/>
</dbReference>
<proteinExistence type="predicted"/>
<feature type="domain" description="ABC-type glycine betaine transport system substrate-binding" evidence="6">
    <location>
        <begin position="59"/>
        <end position="309"/>
    </location>
</feature>
<evidence type="ECO:0000313" key="8">
    <source>
        <dbReference type="Proteomes" id="UP000274327"/>
    </source>
</evidence>
<gene>
    <name evidence="7" type="ORF">DS079_07480</name>
</gene>